<evidence type="ECO:0000256" key="4">
    <source>
        <dbReference type="SAM" id="MobiDB-lite"/>
    </source>
</evidence>
<dbReference type="Gene3D" id="3.30.40.10">
    <property type="entry name" value="Zinc/RING finger domain, C3HC4 (zinc finger)"/>
    <property type="match status" value="3"/>
</dbReference>
<dbReference type="SUPFAM" id="SSF46689">
    <property type="entry name" value="Homeodomain-like"/>
    <property type="match status" value="1"/>
</dbReference>
<keyword evidence="1" id="KW-0479">Metal-binding</keyword>
<dbReference type="EMBL" id="JADGJW010000014">
    <property type="protein sequence ID" value="KAJ3227578.1"/>
    <property type="molecule type" value="Genomic_DNA"/>
</dbReference>
<organism evidence="8 9">
    <name type="scientific">Clydaea vesicula</name>
    <dbReference type="NCBI Taxonomy" id="447962"/>
    <lineage>
        <taxon>Eukaryota</taxon>
        <taxon>Fungi</taxon>
        <taxon>Fungi incertae sedis</taxon>
        <taxon>Chytridiomycota</taxon>
        <taxon>Chytridiomycota incertae sedis</taxon>
        <taxon>Chytridiomycetes</taxon>
        <taxon>Lobulomycetales</taxon>
        <taxon>Lobulomycetaceae</taxon>
        <taxon>Clydaea</taxon>
    </lineage>
</organism>
<keyword evidence="9" id="KW-1185">Reference proteome</keyword>
<dbReference type="Gene3D" id="2.30.30.490">
    <property type="match status" value="1"/>
</dbReference>
<dbReference type="InterPro" id="IPR011011">
    <property type="entry name" value="Znf_FYVE_PHD"/>
</dbReference>
<sequence>MCERCVFPSSRCVQNLQNGVTDTSTEKLTTHFQNCLPSEEWSITFNCLPDFECKNFGAYAKCDWMKGHPLANAINSLQEITMMIEQITLSNGIHYRKDDFVYVEQGENESLPYLICRIISFKNINDKTFFLANWFYRPNETYYRTNRKTEQNLLIASMHSDLCPVSSIRGLCNVVHSHYIENLESFKQCVDSFYYEQLHDRYTKKLYDVVPLDFVNLPKEYKQVLKNYQFILVAEGDSGKFTTDRYCKLCRKWTDPSTSVNCIKCSGCHHLTCVKLEKKNLTKGYAWQCSRCLRDYFKKNEEKFFCNGTVRKLDDEIDKLDGNGEKNMEEVNSNLADELAKRNEFGLVSLLGDEKGFPKSASRIGIKYQAEVPDFTSVAGNLNNGALIEDDVFPDSASTTRSATPTSVKNLIKKDTKKKKTYLKQDSIIERGGKSETVFSSSSLTNFDLEKLDEYFENVYSFVSNTQFPPRNCDIFDKALEQLSTDNYEFDIALEKMKLMPLESLNIKKWTLDDVSDFESGVTKYGHDLEAIHKEMKRKTMKDLVPFFYTWKRTKRYEHVYSKYCKVHRPQKTFKKLITSENQVNSRKTLFETLDNLPIPRSNSQDDLEDSISDSDEEDDTFGKKVKKKRGRPEKKQKLEKKIKLKKTSEKPLSLNFECCNCWNEESLQWYNKPISLIDDQNDALFQNQVLCEECYVFWLKHASLKILSKAVREKAVKKRKLEFSDNKKPKITKKPRNDNSENEEEFFGNDEDVEDIVSGDINTEVPSYVEKKTGCAVCNALFSVAENLLVECSQCLLKVHQKCYGIASSFLSDKGQFDCDKCVNEKNREVSIIYECVLCTRVFPDRHQALKRTIGSNWCHVQCAVFIPGVIFGDFENFNSVENRITCQICDIPNKGATIKCYEKNCSRYCHITCGQEKLWEFVILEKNVKKKNLMKNNIRNNIFGVGYCFEHRKNKPRQSVGTQSRLNYLDDVAKNQSNLLKEYVKAKSAVDNEENQFVNKICKGEKRSISWQLKNSCSCHIHEEDVKETPKNINSKGVYSTKVYTTALTALTKNPAQEDEKEDDESQDDYCCDRCEIDVSAFWWEIDDLELDSTFGGIVNKIIVCQKCFWENKNTI</sequence>
<dbReference type="InterPro" id="IPR001025">
    <property type="entry name" value="BAH_dom"/>
</dbReference>
<evidence type="ECO:0000313" key="9">
    <source>
        <dbReference type="Proteomes" id="UP001211065"/>
    </source>
</evidence>
<feature type="domain" description="BAH" evidence="5">
    <location>
        <begin position="93"/>
        <end position="210"/>
    </location>
</feature>
<name>A0AAD5U7K7_9FUNG</name>
<dbReference type="SUPFAM" id="SSF57903">
    <property type="entry name" value="FYVE/PHD zinc finger"/>
    <property type="match status" value="2"/>
</dbReference>
<dbReference type="Pfam" id="PF13832">
    <property type="entry name" value="zf-HC5HC2H_2"/>
    <property type="match status" value="1"/>
</dbReference>
<feature type="region of interest" description="Disordered" evidence="4">
    <location>
        <begin position="728"/>
        <end position="747"/>
    </location>
</feature>
<dbReference type="SMART" id="SM00249">
    <property type="entry name" value="PHD"/>
    <property type="match status" value="3"/>
</dbReference>
<dbReference type="CDD" id="cd15571">
    <property type="entry name" value="ePHD"/>
    <property type="match status" value="1"/>
</dbReference>
<dbReference type="InterPro" id="IPR034732">
    <property type="entry name" value="EPHD"/>
</dbReference>
<dbReference type="GO" id="GO:0036205">
    <property type="term" value="P:histone catabolic process"/>
    <property type="evidence" value="ECO:0007669"/>
    <property type="project" value="TreeGrafter"/>
</dbReference>
<dbReference type="Proteomes" id="UP001211065">
    <property type="component" value="Unassembled WGS sequence"/>
</dbReference>
<dbReference type="SMART" id="SM00717">
    <property type="entry name" value="SANT"/>
    <property type="match status" value="1"/>
</dbReference>
<evidence type="ECO:0000259" key="7">
    <source>
        <dbReference type="PROSITE" id="PS51805"/>
    </source>
</evidence>
<dbReference type="AlphaFoldDB" id="A0AAD5U7K7"/>
<dbReference type="InterPro" id="IPR019787">
    <property type="entry name" value="Znf_PHD-finger"/>
</dbReference>
<gene>
    <name evidence="8" type="primary">SNT2</name>
    <name evidence="8" type="ORF">HK099_001427</name>
</gene>
<evidence type="ECO:0000259" key="6">
    <source>
        <dbReference type="PROSITE" id="PS51293"/>
    </source>
</evidence>
<comment type="caution">
    <text evidence="8">The sequence shown here is derived from an EMBL/GenBank/DDBJ whole genome shotgun (WGS) entry which is preliminary data.</text>
</comment>
<feature type="region of interest" description="Disordered" evidence="4">
    <location>
        <begin position="597"/>
        <end position="640"/>
    </location>
</feature>
<dbReference type="InterPro" id="IPR029617">
    <property type="entry name" value="Snt2"/>
</dbReference>
<evidence type="ECO:0000313" key="8">
    <source>
        <dbReference type="EMBL" id="KAJ3227578.1"/>
    </source>
</evidence>
<dbReference type="PANTHER" id="PTHR47672:SF1">
    <property type="entry name" value="E3 UBIQUITIN-PROTEIN LIGASE SNT2"/>
    <property type="match status" value="1"/>
</dbReference>
<dbReference type="PANTHER" id="PTHR47672">
    <property type="entry name" value="E3 UBIQUITIN-PROTEIN LIGASE SNT2"/>
    <property type="match status" value="1"/>
</dbReference>
<reference evidence="8" key="1">
    <citation type="submission" date="2020-05" db="EMBL/GenBank/DDBJ databases">
        <title>Phylogenomic resolution of chytrid fungi.</title>
        <authorList>
            <person name="Stajich J.E."/>
            <person name="Amses K."/>
            <person name="Simmons R."/>
            <person name="Seto K."/>
            <person name="Myers J."/>
            <person name="Bonds A."/>
            <person name="Quandt C.A."/>
            <person name="Barry K."/>
            <person name="Liu P."/>
            <person name="Grigoriev I."/>
            <person name="Longcore J.E."/>
            <person name="James T.Y."/>
        </authorList>
    </citation>
    <scope>NUCLEOTIDE SEQUENCE</scope>
    <source>
        <strain evidence="8">JEL0476</strain>
    </source>
</reference>
<dbReference type="InterPro" id="IPR017884">
    <property type="entry name" value="SANT_dom"/>
</dbReference>
<evidence type="ECO:0000256" key="2">
    <source>
        <dbReference type="ARBA" id="ARBA00022771"/>
    </source>
</evidence>
<dbReference type="GO" id="GO:0048189">
    <property type="term" value="C:Lid2 complex"/>
    <property type="evidence" value="ECO:0007669"/>
    <property type="project" value="TreeGrafter"/>
</dbReference>
<accession>A0AAD5U7K7</accession>
<dbReference type="PROSITE" id="PS51038">
    <property type="entry name" value="BAH"/>
    <property type="match status" value="1"/>
</dbReference>
<dbReference type="SMART" id="SM00439">
    <property type="entry name" value="BAH"/>
    <property type="match status" value="1"/>
</dbReference>
<feature type="compositionally biased region" description="Basic residues" evidence="4">
    <location>
        <begin position="624"/>
        <end position="633"/>
    </location>
</feature>
<dbReference type="GO" id="GO:0003682">
    <property type="term" value="F:chromatin binding"/>
    <property type="evidence" value="ECO:0007669"/>
    <property type="project" value="InterPro"/>
</dbReference>
<proteinExistence type="predicted"/>
<dbReference type="InterPro" id="IPR009057">
    <property type="entry name" value="Homeodomain-like_sf"/>
</dbReference>
<dbReference type="InterPro" id="IPR013083">
    <property type="entry name" value="Znf_RING/FYVE/PHD"/>
</dbReference>
<feature type="compositionally biased region" description="Acidic residues" evidence="4">
    <location>
        <begin position="606"/>
        <end position="620"/>
    </location>
</feature>
<dbReference type="PROSITE" id="PS51805">
    <property type="entry name" value="EPHD"/>
    <property type="match status" value="1"/>
</dbReference>
<keyword evidence="2" id="KW-0863">Zinc-finger</keyword>
<dbReference type="GO" id="GO:0008270">
    <property type="term" value="F:zinc ion binding"/>
    <property type="evidence" value="ECO:0007669"/>
    <property type="project" value="UniProtKB-KW"/>
</dbReference>
<dbReference type="GO" id="GO:0004842">
    <property type="term" value="F:ubiquitin-protein transferase activity"/>
    <property type="evidence" value="ECO:0007669"/>
    <property type="project" value="TreeGrafter"/>
</dbReference>
<dbReference type="InterPro" id="IPR001005">
    <property type="entry name" value="SANT/Myb"/>
</dbReference>
<evidence type="ECO:0000256" key="1">
    <source>
        <dbReference type="ARBA" id="ARBA00022723"/>
    </source>
</evidence>
<dbReference type="Gene3D" id="1.10.10.60">
    <property type="entry name" value="Homeodomain-like"/>
    <property type="match status" value="1"/>
</dbReference>
<dbReference type="Pfam" id="PF13831">
    <property type="entry name" value="PHD_2"/>
    <property type="match status" value="1"/>
</dbReference>
<evidence type="ECO:0000259" key="5">
    <source>
        <dbReference type="PROSITE" id="PS51038"/>
    </source>
</evidence>
<dbReference type="InterPro" id="IPR043151">
    <property type="entry name" value="BAH_sf"/>
</dbReference>
<keyword evidence="3" id="KW-0862">Zinc</keyword>
<feature type="domain" description="PHD-type" evidence="7">
    <location>
        <begin position="834"/>
        <end position="954"/>
    </location>
</feature>
<feature type="domain" description="SANT" evidence="6">
    <location>
        <begin position="508"/>
        <end position="556"/>
    </location>
</feature>
<dbReference type="InterPro" id="IPR001965">
    <property type="entry name" value="Znf_PHD"/>
</dbReference>
<dbReference type="Pfam" id="PF01426">
    <property type="entry name" value="BAH"/>
    <property type="match status" value="1"/>
</dbReference>
<evidence type="ECO:0000256" key="3">
    <source>
        <dbReference type="ARBA" id="ARBA00022833"/>
    </source>
</evidence>
<protein>
    <submittedName>
        <fullName evidence="8">PHD type zinc finger protein with BAH domain-containing protein</fullName>
    </submittedName>
</protein>
<dbReference type="PROSITE" id="PS51293">
    <property type="entry name" value="SANT"/>
    <property type="match status" value="1"/>
</dbReference>